<gene>
    <name evidence="2" type="ORF">CASFOL_015451</name>
</gene>
<dbReference type="EMBL" id="JAVIJP010000017">
    <property type="protein sequence ID" value="KAL3640483.1"/>
    <property type="molecule type" value="Genomic_DNA"/>
</dbReference>
<reference evidence="3" key="1">
    <citation type="journal article" date="2024" name="IScience">
        <title>Strigolactones Initiate the Formation of Haustorium-like Structures in Castilleja.</title>
        <authorList>
            <person name="Buerger M."/>
            <person name="Peterson D."/>
            <person name="Chory J."/>
        </authorList>
    </citation>
    <scope>NUCLEOTIDE SEQUENCE [LARGE SCALE GENOMIC DNA]</scope>
</reference>
<evidence type="ECO:0000256" key="1">
    <source>
        <dbReference type="SAM" id="Coils"/>
    </source>
</evidence>
<comment type="caution">
    <text evidence="2">The sequence shown here is derived from an EMBL/GenBank/DDBJ whole genome shotgun (WGS) entry which is preliminary data.</text>
</comment>
<dbReference type="AlphaFoldDB" id="A0ABD3DDP9"/>
<keyword evidence="1" id="KW-0175">Coiled coil</keyword>
<evidence type="ECO:0000313" key="3">
    <source>
        <dbReference type="Proteomes" id="UP001632038"/>
    </source>
</evidence>
<name>A0ABD3DDP9_9LAMI</name>
<protein>
    <submittedName>
        <fullName evidence="2">Uncharacterized protein</fullName>
    </submittedName>
</protein>
<evidence type="ECO:0000313" key="2">
    <source>
        <dbReference type="EMBL" id="KAL3640483.1"/>
    </source>
</evidence>
<feature type="coiled-coil region" evidence="1">
    <location>
        <begin position="231"/>
        <end position="283"/>
    </location>
</feature>
<dbReference type="PANTHER" id="PTHR36390">
    <property type="entry name" value="MYOSIN HEAVY CHAIN-LIKE PROTEIN"/>
    <property type="match status" value="1"/>
</dbReference>
<accession>A0ABD3DDP9</accession>
<feature type="coiled-coil region" evidence="1">
    <location>
        <begin position="18"/>
        <end position="73"/>
    </location>
</feature>
<dbReference type="PANTHER" id="PTHR36390:SF1">
    <property type="entry name" value="MYOSIN HEAVY CHAIN-LIKE PROTEIN"/>
    <property type="match status" value="1"/>
</dbReference>
<organism evidence="2 3">
    <name type="scientific">Castilleja foliolosa</name>
    <dbReference type="NCBI Taxonomy" id="1961234"/>
    <lineage>
        <taxon>Eukaryota</taxon>
        <taxon>Viridiplantae</taxon>
        <taxon>Streptophyta</taxon>
        <taxon>Embryophyta</taxon>
        <taxon>Tracheophyta</taxon>
        <taxon>Spermatophyta</taxon>
        <taxon>Magnoliopsida</taxon>
        <taxon>eudicotyledons</taxon>
        <taxon>Gunneridae</taxon>
        <taxon>Pentapetalae</taxon>
        <taxon>asterids</taxon>
        <taxon>lamiids</taxon>
        <taxon>Lamiales</taxon>
        <taxon>Orobanchaceae</taxon>
        <taxon>Pedicularideae</taxon>
        <taxon>Castillejinae</taxon>
        <taxon>Castilleja</taxon>
    </lineage>
</organism>
<keyword evidence="3" id="KW-1185">Reference proteome</keyword>
<proteinExistence type="predicted"/>
<sequence>MSGGSSSGNDCFLDEDDLAEIRERFQELTKEKELLRDSKSQSFDLIRRLDFHVKAISESREEDKKRIADLERELCNCSQEIDYLQDQLNIRDSELSYSESRVEKLEESILSMSLEYECEIESSRLESISLEQNLLETKKLLEEKAQENSMLNELVHDIEARYLDADKAIESLVMENNHLRENQSHELLQEANSQAFSKPDKDTSTNGTILGPPFSELAIPRASGADLQSKMAEMSRQIDDYELLVRQLKEELRDEKLKAQEDAEDLAQEMAELRYQLTLMLEEECKRRASVEQISLHRIAELEAQIAKERQKSIISQDLVVVNQSNTR</sequence>
<dbReference type="Proteomes" id="UP001632038">
    <property type="component" value="Unassembled WGS sequence"/>
</dbReference>